<evidence type="ECO:0000259" key="8">
    <source>
        <dbReference type="PROSITE" id="PS50928"/>
    </source>
</evidence>
<dbReference type="EMBL" id="QVTE01000054">
    <property type="protein sequence ID" value="RFU64652.1"/>
    <property type="molecule type" value="Genomic_DNA"/>
</dbReference>
<gene>
    <name evidence="9" type="ORF">D0469_18015</name>
</gene>
<keyword evidence="4 7" id="KW-0812">Transmembrane</keyword>
<keyword evidence="6 7" id="KW-0472">Membrane</keyword>
<dbReference type="OrthoDB" id="9797472at2"/>
<evidence type="ECO:0000256" key="4">
    <source>
        <dbReference type="ARBA" id="ARBA00022692"/>
    </source>
</evidence>
<feature type="domain" description="ABC transmembrane type-1" evidence="8">
    <location>
        <begin position="69"/>
        <end position="259"/>
    </location>
</feature>
<dbReference type="Pfam" id="PF00528">
    <property type="entry name" value="BPD_transp_1"/>
    <property type="match status" value="1"/>
</dbReference>
<dbReference type="InterPro" id="IPR050366">
    <property type="entry name" value="BP-dependent_transpt_permease"/>
</dbReference>
<dbReference type="PANTHER" id="PTHR43386:SF1">
    <property type="entry name" value="D,D-DIPEPTIDE TRANSPORT SYSTEM PERMEASE PROTEIN DDPC-RELATED"/>
    <property type="match status" value="1"/>
</dbReference>
<dbReference type="RefSeq" id="WP_117328118.1">
    <property type="nucleotide sequence ID" value="NZ_QVTE01000054.1"/>
</dbReference>
<dbReference type="AlphaFoldDB" id="A0A372LFB4"/>
<feature type="transmembrane region" description="Helical" evidence="7">
    <location>
        <begin position="132"/>
        <end position="151"/>
    </location>
</feature>
<evidence type="ECO:0000256" key="5">
    <source>
        <dbReference type="ARBA" id="ARBA00022989"/>
    </source>
</evidence>
<reference evidence="9 10" key="1">
    <citation type="submission" date="2018-08" db="EMBL/GenBank/DDBJ databases">
        <title>Bacillus chawlae sp. nov., Bacillus glennii sp. nov., and Bacillus saganii sp. nov. Isolated from the Vehicle Assembly Building at Kennedy Space Center where the Viking Spacecraft were Assembled.</title>
        <authorList>
            <person name="Seuylemezian A."/>
            <person name="Vaishampayan P."/>
        </authorList>
    </citation>
    <scope>NUCLEOTIDE SEQUENCE [LARGE SCALE GENOMIC DNA]</scope>
    <source>
        <strain evidence="9 10">V47-23a</strain>
    </source>
</reference>
<evidence type="ECO:0000256" key="3">
    <source>
        <dbReference type="ARBA" id="ARBA00022475"/>
    </source>
</evidence>
<dbReference type="CDD" id="cd06261">
    <property type="entry name" value="TM_PBP2"/>
    <property type="match status" value="1"/>
</dbReference>
<dbReference type="Gene3D" id="1.10.3720.10">
    <property type="entry name" value="MetI-like"/>
    <property type="match status" value="1"/>
</dbReference>
<keyword evidence="3" id="KW-1003">Cell membrane</keyword>
<evidence type="ECO:0000256" key="6">
    <source>
        <dbReference type="ARBA" id="ARBA00023136"/>
    </source>
</evidence>
<keyword evidence="2 7" id="KW-0813">Transport</keyword>
<feature type="transmembrane region" description="Helical" evidence="7">
    <location>
        <begin position="236"/>
        <end position="258"/>
    </location>
</feature>
<dbReference type="Proteomes" id="UP000264541">
    <property type="component" value="Unassembled WGS sequence"/>
</dbReference>
<name>A0A372LFB4_9BACI</name>
<feature type="transmembrane region" description="Helical" evidence="7">
    <location>
        <begin position="190"/>
        <end position="216"/>
    </location>
</feature>
<accession>A0A372LFB4</accession>
<comment type="similarity">
    <text evidence="7">Belongs to the binding-protein-dependent transport system permease family.</text>
</comment>
<organism evidence="9 10">
    <name type="scientific">Peribacillus saganii</name>
    <dbReference type="NCBI Taxonomy" id="2303992"/>
    <lineage>
        <taxon>Bacteria</taxon>
        <taxon>Bacillati</taxon>
        <taxon>Bacillota</taxon>
        <taxon>Bacilli</taxon>
        <taxon>Bacillales</taxon>
        <taxon>Bacillaceae</taxon>
        <taxon>Peribacillus</taxon>
    </lineage>
</organism>
<dbReference type="InterPro" id="IPR000515">
    <property type="entry name" value="MetI-like"/>
</dbReference>
<evidence type="ECO:0000313" key="9">
    <source>
        <dbReference type="EMBL" id="RFU64652.1"/>
    </source>
</evidence>
<evidence type="ECO:0000256" key="7">
    <source>
        <dbReference type="RuleBase" id="RU363032"/>
    </source>
</evidence>
<feature type="transmembrane region" description="Helical" evidence="7">
    <location>
        <begin position="12"/>
        <end position="32"/>
    </location>
</feature>
<dbReference type="GO" id="GO:0005886">
    <property type="term" value="C:plasma membrane"/>
    <property type="evidence" value="ECO:0007669"/>
    <property type="project" value="UniProtKB-SubCell"/>
</dbReference>
<comment type="subcellular location">
    <subcellularLocation>
        <location evidence="1 7">Cell membrane</location>
        <topology evidence="1 7">Multi-pass membrane protein</topology>
    </subcellularLocation>
</comment>
<comment type="caution">
    <text evidence="9">The sequence shown here is derived from an EMBL/GenBank/DDBJ whole genome shotgun (WGS) entry which is preliminary data.</text>
</comment>
<dbReference type="SUPFAM" id="SSF161098">
    <property type="entry name" value="MetI-like"/>
    <property type="match status" value="1"/>
</dbReference>
<protein>
    <submittedName>
        <fullName evidence="9">ABC transporter permease</fullName>
    </submittedName>
</protein>
<evidence type="ECO:0000313" key="10">
    <source>
        <dbReference type="Proteomes" id="UP000264541"/>
    </source>
</evidence>
<dbReference type="PANTHER" id="PTHR43386">
    <property type="entry name" value="OLIGOPEPTIDE TRANSPORT SYSTEM PERMEASE PROTEIN APPC"/>
    <property type="match status" value="1"/>
</dbReference>
<feature type="transmembrane region" description="Helical" evidence="7">
    <location>
        <begin position="104"/>
        <end position="126"/>
    </location>
</feature>
<evidence type="ECO:0000256" key="1">
    <source>
        <dbReference type="ARBA" id="ARBA00004651"/>
    </source>
</evidence>
<keyword evidence="10" id="KW-1185">Reference proteome</keyword>
<sequence>MRIKSPWTVKASFMYLFILILLSVAAPVASFYDPQAVDMGHVLQPPDQDHPLGTDELGRDNWSRLLYGGRVSILAGTSAMVVSIVVGFLYGAASGFIGGVFDRILMRVVDALLSIPGLLLMIGLQLLFKPGLLSVIFVISFTSWMIVARLIRTEILSLKQNVFIQASTVLGASASHLLFRHLLPRCWPTIIVLAVSGISHAILAEATLSFLGIGIPPHEPSWGNMLMGAQGFLLGGAWWLAVFPGICIISTVLSILFIGDWLHGRLTPYDMQTEVRGWKRIVWK</sequence>
<dbReference type="InterPro" id="IPR035906">
    <property type="entry name" value="MetI-like_sf"/>
</dbReference>
<proteinExistence type="inferred from homology"/>
<feature type="transmembrane region" description="Helical" evidence="7">
    <location>
        <begin position="71"/>
        <end position="92"/>
    </location>
</feature>
<dbReference type="PROSITE" id="PS50928">
    <property type="entry name" value="ABC_TM1"/>
    <property type="match status" value="1"/>
</dbReference>
<keyword evidence="5 7" id="KW-1133">Transmembrane helix</keyword>
<evidence type="ECO:0000256" key="2">
    <source>
        <dbReference type="ARBA" id="ARBA00022448"/>
    </source>
</evidence>
<dbReference type="GO" id="GO:0055085">
    <property type="term" value="P:transmembrane transport"/>
    <property type="evidence" value="ECO:0007669"/>
    <property type="project" value="InterPro"/>
</dbReference>